<sequence>MMKTTKKTKMKKEEEEKAKKERNGRLATLPLSTGAASALAHIPPPPRDHQHASSIGPLHLNSFLSQMRD</sequence>
<protein>
    <submittedName>
        <fullName evidence="2 4">Uncharacterized protein</fullName>
    </submittedName>
</protein>
<evidence type="ECO:0000313" key="3">
    <source>
        <dbReference type="Proteomes" id="UP000271162"/>
    </source>
</evidence>
<dbReference type="AlphaFoldDB" id="A0A0N4Y2P9"/>
<proteinExistence type="predicted"/>
<gene>
    <name evidence="2" type="ORF">NBR_LOCUS10012</name>
</gene>
<evidence type="ECO:0000313" key="2">
    <source>
        <dbReference type="EMBL" id="VDL73601.1"/>
    </source>
</evidence>
<name>A0A0N4Y2P9_NIPBR</name>
<feature type="compositionally biased region" description="Basic residues" evidence="1">
    <location>
        <begin position="1"/>
        <end position="10"/>
    </location>
</feature>
<evidence type="ECO:0000256" key="1">
    <source>
        <dbReference type="SAM" id="MobiDB-lite"/>
    </source>
</evidence>
<dbReference type="WBParaSite" id="NBR_0001001101-mRNA-1">
    <property type="protein sequence ID" value="NBR_0001001101-mRNA-1"/>
    <property type="gene ID" value="NBR_0001001101"/>
</dbReference>
<organism evidence="4">
    <name type="scientific">Nippostrongylus brasiliensis</name>
    <name type="common">Rat hookworm</name>
    <dbReference type="NCBI Taxonomy" id="27835"/>
    <lineage>
        <taxon>Eukaryota</taxon>
        <taxon>Metazoa</taxon>
        <taxon>Ecdysozoa</taxon>
        <taxon>Nematoda</taxon>
        <taxon>Chromadorea</taxon>
        <taxon>Rhabditida</taxon>
        <taxon>Rhabditina</taxon>
        <taxon>Rhabditomorpha</taxon>
        <taxon>Strongyloidea</taxon>
        <taxon>Heligmosomidae</taxon>
        <taxon>Nippostrongylus</taxon>
    </lineage>
</organism>
<dbReference type="Proteomes" id="UP000271162">
    <property type="component" value="Unassembled WGS sequence"/>
</dbReference>
<feature type="compositionally biased region" description="Basic and acidic residues" evidence="1">
    <location>
        <begin position="11"/>
        <end position="24"/>
    </location>
</feature>
<reference evidence="4" key="1">
    <citation type="submission" date="2017-02" db="UniProtKB">
        <authorList>
            <consortium name="WormBaseParasite"/>
        </authorList>
    </citation>
    <scope>IDENTIFICATION</scope>
</reference>
<reference evidence="2 3" key="2">
    <citation type="submission" date="2018-11" db="EMBL/GenBank/DDBJ databases">
        <authorList>
            <consortium name="Pathogen Informatics"/>
        </authorList>
    </citation>
    <scope>NUCLEOTIDE SEQUENCE [LARGE SCALE GENOMIC DNA]</scope>
</reference>
<feature type="region of interest" description="Disordered" evidence="1">
    <location>
        <begin position="1"/>
        <end position="69"/>
    </location>
</feature>
<evidence type="ECO:0000313" key="4">
    <source>
        <dbReference type="WBParaSite" id="NBR_0001001101-mRNA-1"/>
    </source>
</evidence>
<accession>A0A0N4Y2P9</accession>
<keyword evidence="3" id="KW-1185">Reference proteome</keyword>
<dbReference type="EMBL" id="UYSL01020239">
    <property type="protein sequence ID" value="VDL73601.1"/>
    <property type="molecule type" value="Genomic_DNA"/>
</dbReference>